<name>A0A0G4H6Q4_VITBC</name>
<comment type="caution">
    <text evidence="9">Lacks conserved residue(s) required for the propagation of feature annotation.</text>
</comment>
<dbReference type="VEuPathDB" id="CryptoDB:Vbra_10723"/>
<organism evidence="11 12">
    <name type="scientific">Vitrella brassicaformis (strain CCMP3155)</name>
    <dbReference type="NCBI Taxonomy" id="1169540"/>
    <lineage>
        <taxon>Eukaryota</taxon>
        <taxon>Sar</taxon>
        <taxon>Alveolata</taxon>
        <taxon>Colpodellida</taxon>
        <taxon>Vitrellaceae</taxon>
        <taxon>Vitrella</taxon>
    </lineage>
</organism>
<dbReference type="PhylomeDB" id="A0A0G4H6Q4"/>
<evidence type="ECO:0000256" key="3">
    <source>
        <dbReference type="ARBA" id="ARBA00010288"/>
    </source>
</evidence>
<feature type="region of interest" description="Disordered" evidence="10">
    <location>
        <begin position="284"/>
        <end position="306"/>
    </location>
</feature>
<evidence type="ECO:0000256" key="5">
    <source>
        <dbReference type="ARBA" id="ARBA00022824"/>
    </source>
</evidence>
<evidence type="ECO:0000256" key="1">
    <source>
        <dbReference type="ARBA" id="ARBA00004477"/>
    </source>
</evidence>
<feature type="transmembrane region" description="Helical" evidence="9">
    <location>
        <begin position="35"/>
        <end position="51"/>
    </location>
</feature>
<evidence type="ECO:0000256" key="8">
    <source>
        <dbReference type="ARBA" id="ARBA00045912"/>
    </source>
</evidence>
<evidence type="ECO:0000256" key="10">
    <source>
        <dbReference type="SAM" id="MobiDB-lite"/>
    </source>
</evidence>
<evidence type="ECO:0000256" key="2">
    <source>
        <dbReference type="ARBA" id="ARBA00004922"/>
    </source>
</evidence>
<proteinExistence type="inferred from homology"/>
<sequence length="377" mass="40635">MQSYCVLLFLMALNGILEAFMYACATPRWLQRCQWANVAISLSFVLLAVLLKDVGAGGLGLVYASWANMAMRILLVLFYVAMMRHRGVLSAWRGMGGAVRGPVLPKTVKMWGIVVLARLVCEAAIAWGMEGGMRAALLLSSDAEGGASGTAMGLWGVALREAMMAACVSGVVFVLQLVHDGREQGSSGAAAHRDCCWGEGGEGGKAATGASDRRASVASTAAPPGGSSSSLLLQRTRSLADIPEVLWGETSGVDVDAHDRGDPLPEWAKRDLVRSIGPWLDQGLDEEAEPAKPPPRSTPTPARVLPPLRRTKEDEGITYTTYPREVKTWWQRLRRALRVGCASCGARKPPRSRLPTATVRPQVHTTDRCPHLIKTPW</sequence>
<evidence type="ECO:0000256" key="6">
    <source>
        <dbReference type="ARBA" id="ARBA00022989"/>
    </source>
</evidence>
<gene>
    <name evidence="11" type="ORF">Vbra_10723</name>
</gene>
<feature type="transmembrane region" description="Helical" evidence="9">
    <location>
        <begin position="6"/>
        <end position="23"/>
    </location>
</feature>
<protein>
    <recommendedName>
        <fullName evidence="9">Protein RFT1 homolog</fullName>
    </recommendedName>
</protein>
<keyword evidence="7 9" id="KW-0472">Membrane</keyword>
<dbReference type="GO" id="GO:0034203">
    <property type="term" value="P:glycolipid translocation"/>
    <property type="evidence" value="ECO:0007669"/>
    <property type="project" value="TreeGrafter"/>
</dbReference>
<evidence type="ECO:0000313" key="11">
    <source>
        <dbReference type="EMBL" id="CEM39515.1"/>
    </source>
</evidence>
<accession>A0A0G4H6Q4</accession>
<feature type="region of interest" description="Disordered" evidence="10">
    <location>
        <begin position="202"/>
        <end position="230"/>
    </location>
</feature>
<dbReference type="PANTHER" id="PTHR13117:SF5">
    <property type="entry name" value="PROTEIN RFT1 HOMOLOG"/>
    <property type="match status" value="1"/>
</dbReference>
<feature type="transmembrane region" description="Helical" evidence="9">
    <location>
        <begin position="63"/>
        <end position="82"/>
    </location>
</feature>
<keyword evidence="12" id="KW-1185">Reference proteome</keyword>
<reference evidence="11 12" key="1">
    <citation type="submission" date="2014-11" db="EMBL/GenBank/DDBJ databases">
        <authorList>
            <person name="Zhu J."/>
            <person name="Qi W."/>
            <person name="Song R."/>
        </authorList>
    </citation>
    <scope>NUCLEOTIDE SEQUENCE [LARGE SCALE GENOMIC DNA]</scope>
</reference>
<dbReference type="Pfam" id="PF04506">
    <property type="entry name" value="Rft-1"/>
    <property type="match status" value="1"/>
</dbReference>
<comment type="subcellular location">
    <subcellularLocation>
        <location evidence="1 9">Endoplasmic reticulum membrane</location>
        <topology evidence="1 9">Multi-pass membrane protein</topology>
    </subcellularLocation>
</comment>
<dbReference type="Proteomes" id="UP000041254">
    <property type="component" value="Unassembled WGS sequence"/>
</dbReference>
<dbReference type="GO" id="GO:0005789">
    <property type="term" value="C:endoplasmic reticulum membrane"/>
    <property type="evidence" value="ECO:0007669"/>
    <property type="project" value="UniProtKB-SubCell"/>
</dbReference>
<keyword evidence="4 9" id="KW-0812">Transmembrane</keyword>
<dbReference type="PANTHER" id="PTHR13117">
    <property type="entry name" value="ENDOPLASMIC RETICULUM MULTISPAN TRANSMEMBRANE PROTEIN-RELATED"/>
    <property type="match status" value="1"/>
</dbReference>
<dbReference type="AlphaFoldDB" id="A0A0G4H6Q4"/>
<keyword evidence="6 9" id="KW-1133">Transmembrane helix</keyword>
<dbReference type="OrthoDB" id="9979195at2759"/>
<evidence type="ECO:0000313" key="12">
    <source>
        <dbReference type="Proteomes" id="UP000041254"/>
    </source>
</evidence>
<comment type="similarity">
    <text evidence="3 9">Belongs to the RFT1 family.</text>
</comment>
<comment type="pathway">
    <text evidence="2">Protein modification; protein glycosylation.</text>
</comment>
<comment type="function">
    <text evidence="8 9">Intramembrane glycolipid transporter that operates in the biosynthetic pathway of dolichol-linked oligosaccharides, the glycan precursors employed in protein asparagine (N)-glycosylation. The sequential addition of sugars to dolichol pyrophosphate produces dolichol-linked oligosaccharides containing fourteen sugars, including two GlcNAcs, nine mannoses and three glucoses. Once assembled, the oligosaccharide is transferred from the lipid to nascent proteins by oligosaccharyltransferases. The assembly of dolichol-linked oligosaccharides begins on the cytosolic side of the endoplasmic reticulum membrane and finishes in its lumen. RFT1 could mediate the translocation of the cytosolically oriented intermediate DolPP-GlcNAc2Man5, produced by ALG11, into the ER lumen where dolichol-linked oligosaccharides assembly continues. However, the intramembrane lipid transporter activity could not be confirmed in vitro.</text>
</comment>
<keyword evidence="5" id="KW-0256">Endoplasmic reticulum</keyword>
<dbReference type="InterPro" id="IPR007594">
    <property type="entry name" value="RFT1"/>
</dbReference>
<evidence type="ECO:0000256" key="9">
    <source>
        <dbReference type="RuleBase" id="RU365067"/>
    </source>
</evidence>
<feature type="compositionally biased region" description="Low complexity" evidence="10">
    <location>
        <begin position="216"/>
        <end position="230"/>
    </location>
</feature>
<evidence type="ECO:0000256" key="4">
    <source>
        <dbReference type="ARBA" id="ARBA00022692"/>
    </source>
</evidence>
<evidence type="ECO:0000256" key="7">
    <source>
        <dbReference type="ARBA" id="ARBA00023136"/>
    </source>
</evidence>
<dbReference type="EMBL" id="CDMY01001040">
    <property type="protein sequence ID" value="CEM39515.1"/>
    <property type="molecule type" value="Genomic_DNA"/>
</dbReference>
<dbReference type="GO" id="GO:0006488">
    <property type="term" value="P:dolichol-linked oligosaccharide biosynthetic process"/>
    <property type="evidence" value="ECO:0007669"/>
    <property type="project" value="InterPro"/>
</dbReference>
<dbReference type="STRING" id="1169540.A0A0G4H6Q4"/>
<dbReference type="InParanoid" id="A0A0G4H6Q4"/>